<feature type="signal peptide" evidence="2">
    <location>
        <begin position="1"/>
        <end position="22"/>
    </location>
</feature>
<evidence type="ECO:0000256" key="1">
    <source>
        <dbReference type="SAM" id="MobiDB-lite"/>
    </source>
</evidence>
<reference evidence="3" key="1">
    <citation type="submission" date="2022-08" db="UniProtKB">
        <authorList>
            <consortium name="EnsemblMetazoa"/>
        </authorList>
    </citation>
    <scope>IDENTIFICATION</scope>
    <source>
        <strain evidence="3">Dongola</strain>
    </source>
</reference>
<dbReference type="EnsemblMetazoa" id="AARA014078-RA">
    <property type="protein sequence ID" value="AARA014078-PA"/>
    <property type="gene ID" value="AARA014078"/>
</dbReference>
<keyword evidence="2" id="KW-0732">Signal</keyword>
<dbReference type="EMBL" id="APCN01002399">
    <property type="status" value="NOT_ANNOTATED_CDS"/>
    <property type="molecule type" value="Genomic_DNA"/>
</dbReference>
<evidence type="ECO:0000313" key="4">
    <source>
        <dbReference type="Proteomes" id="UP000075840"/>
    </source>
</evidence>
<organism evidence="3 4">
    <name type="scientific">Anopheles arabiensis</name>
    <name type="common">Mosquito</name>
    <dbReference type="NCBI Taxonomy" id="7173"/>
    <lineage>
        <taxon>Eukaryota</taxon>
        <taxon>Metazoa</taxon>
        <taxon>Ecdysozoa</taxon>
        <taxon>Arthropoda</taxon>
        <taxon>Hexapoda</taxon>
        <taxon>Insecta</taxon>
        <taxon>Pterygota</taxon>
        <taxon>Neoptera</taxon>
        <taxon>Endopterygota</taxon>
        <taxon>Diptera</taxon>
        <taxon>Nematocera</taxon>
        <taxon>Culicoidea</taxon>
        <taxon>Culicidae</taxon>
        <taxon>Anophelinae</taxon>
        <taxon>Anopheles</taxon>
    </lineage>
</organism>
<sequence>MKLSYIFFIIAGILLLLNVADATRGHKGNNKNKNRTPSPKTRPSAPPVTKRPKGTTTTAPATAV</sequence>
<evidence type="ECO:0000256" key="2">
    <source>
        <dbReference type="SAM" id="SignalP"/>
    </source>
</evidence>
<keyword evidence="4" id="KW-1185">Reference proteome</keyword>
<feature type="region of interest" description="Disordered" evidence="1">
    <location>
        <begin position="24"/>
        <end position="64"/>
    </location>
</feature>
<proteinExistence type="predicted"/>
<evidence type="ECO:0000313" key="3">
    <source>
        <dbReference type="EnsemblMetazoa" id="AARA014078-PA"/>
    </source>
</evidence>
<feature type="compositionally biased region" description="Low complexity" evidence="1">
    <location>
        <begin position="54"/>
        <end position="64"/>
    </location>
</feature>
<dbReference type="AlphaFoldDB" id="A0A182IF03"/>
<dbReference type="VEuPathDB" id="VectorBase:AARA014078"/>
<dbReference type="Proteomes" id="UP000075840">
    <property type="component" value="Unassembled WGS sequence"/>
</dbReference>
<name>A0A182IF03_ANOAR</name>
<accession>A0A182IF03</accession>
<feature type="chain" id="PRO_5043780655" evidence="2">
    <location>
        <begin position="23"/>
        <end position="64"/>
    </location>
</feature>
<feature type="compositionally biased region" description="Basic residues" evidence="1">
    <location>
        <begin position="25"/>
        <end position="34"/>
    </location>
</feature>
<protein>
    <submittedName>
        <fullName evidence="3">Uncharacterized protein</fullName>
    </submittedName>
</protein>